<organism evidence="1 2">
    <name type="scientific">Desulfonispora thiosulfatigenes DSM 11270</name>
    <dbReference type="NCBI Taxonomy" id="656914"/>
    <lineage>
        <taxon>Bacteria</taxon>
        <taxon>Bacillati</taxon>
        <taxon>Bacillota</taxon>
        <taxon>Clostridia</taxon>
        <taxon>Eubacteriales</taxon>
        <taxon>Peptococcaceae</taxon>
        <taxon>Desulfonispora</taxon>
    </lineage>
</organism>
<dbReference type="Proteomes" id="UP000192731">
    <property type="component" value="Unassembled WGS sequence"/>
</dbReference>
<proteinExistence type="predicted"/>
<dbReference type="AlphaFoldDB" id="A0A1W1VFV1"/>
<dbReference type="RefSeq" id="WP_159446311.1">
    <property type="nucleotide sequence ID" value="NZ_FWWT01000019.1"/>
</dbReference>
<gene>
    <name evidence="1" type="ORF">SAMN00017405_2255</name>
</gene>
<protein>
    <submittedName>
        <fullName evidence="1">Uncharacterized protein</fullName>
    </submittedName>
</protein>
<evidence type="ECO:0000313" key="2">
    <source>
        <dbReference type="Proteomes" id="UP000192731"/>
    </source>
</evidence>
<evidence type="ECO:0000313" key="1">
    <source>
        <dbReference type="EMBL" id="SMB91844.1"/>
    </source>
</evidence>
<reference evidence="1 2" key="1">
    <citation type="submission" date="2017-04" db="EMBL/GenBank/DDBJ databases">
        <authorList>
            <person name="Afonso C.L."/>
            <person name="Miller P.J."/>
            <person name="Scott M.A."/>
            <person name="Spackman E."/>
            <person name="Goraichik I."/>
            <person name="Dimitrov K.M."/>
            <person name="Suarez D.L."/>
            <person name="Swayne D.E."/>
        </authorList>
    </citation>
    <scope>NUCLEOTIDE SEQUENCE [LARGE SCALE GENOMIC DNA]</scope>
    <source>
        <strain evidence="1 2">DSM 11270</strain>
    </source>
</reference>
<accession>A0A1W1VFV1</accession>
<name>A0A1W1VFV1_DESTI</name>
<keyword evidence="2" id="KW-1185">Reference proteome</keyword>
<sequence>MNAIYEQTAMLSEYKTEVVEKLEDIKVDINSLTRKVAQSDTQIIELKRDLRKAE</sequence>
<dbReference type="EMBL" id="FWWT01000019">
    <property type="protein sequence ID" value="SMB91844.1"/>
    <property type="molecule type" value="Genomic_DNA"/>
</dbReference>